<reference evidence="1 2" key="1">
    <citation type="submission" date="2020-08" db="EMBL/GenBank/DDBJ databases">
        <title>Genomic Encyclopedia of Type Strains, Phase III (KMG-III): the genomes of soil and plant-associated and newly described type strains.</title>
        <authorList>
            <person name="Whitman W."/>
        </authorList>
    </citation>
    <scope>NUCLEOTIDE SEQUENCE [LARGE SCALE GENOMIC DNA]</scope>
    <source>
        <strain evidence="1 2">CECT 3313</strain>
    </source>
</reference>
<dbReference type="AlphaFoldDB" id="A0A7W9UVV3"/>
<keyword evidence="2" id="KW-1185">Reference proteome</keyword>
<protein>
    <submittedName>
        <fullName evidence="1">Uncharacterized protein</fullName>
    </submittedName>
</protein>
<gene>
    <name evidence="1" type="ORF">FHS34_008388</name>
</gene>
<name>A0A7W9UVV3_9ACTN</name>
<evidence type="ECO:0000313" key="2">
    <source>
        <dbReference type="Proteomes" id="UP000585836"/>
    </source>
</evidence>
<dbReference type="Proteomes" id="UP000585836">
    <property type="component" value="Unassembled WGS sequence"/>
</dbReference>
<organism evidence="1 2">
    <name type="scientific">Streptomyces echinatus</name>
    <dbReference type="NCBI Taxonomy" id="67293"/>
    <lineage>
        <taxon>Bacteria</taxon>
        <taxon>Bacillati</taxon>
        <taxon>Actinomycetota</taxon>
        <taxon>Actinomycetes</taxon>
        <taxon>Kitasatosporales</taxon>
        <taxon>Streptomycetaceae</taxon>
        <taxon>Streptomyces</taxon>
    </lineage>
</organism>
<dbReference type="EMBL" id="JACHJK010000036">
    <property type="protein sequence ID" value="MBB5932867.1"/>
    <property type="molecule type" value="Genomic_DNA"/>
</dbReference>
<evidence type="ECO:0000313" key="1">
    <source>
        <dbReference type="EMBL" id="MBB5932867.1"/>
    </source>
</evidence>
<proteinExistence type="predicted"/>
<accession>A0A7W9UVV3</accession>
<sequence length="34" mass="3722">MHRHTLLLSFCALLSAAATGFLATTAIRSRYTAR</sequence>
<comment type="caution">
    <text evidence="1">The sequence shown here is derived from an EMBL/GenBank/DDBJ whole genome shotgun (WGS) entry which is preliminary data.</text>
</comment>